<sequence length="69" mass="8586">MHMKSDHIFRFTQSRELLIAIFFEGKKKIFKKIRIYFIDNREKNSCVDEFKIFEDWLEKINLKFKLIKV</sequence>
<accession>A0A3M7RSZ2</accession>
<name>A0A3M7RSZ2_BRAPC</name>
<dbReference type="EMBL" id="REGN01002710">
    <property type="protein sequence ID" value="RNA26579.1"/>
    <property type="molecule type" value="Genomic_DNA"/>
</dbReference>
<comment type="caution">
    <text evidence="1">The sequence shown here is derived from an EMBL/GenBank/DDBJ whole genome shotgun (WGS) entry which is preliminary data.</text>
</comment>
<reference evidence="1 2" key="1">
    <citation type="journal article" date="2018" name="Sci. Rep.">
        <title>Genomic signatures of local adaptation to the degree of environmental predictability in rotifers.</title>
        <authorList>
            <person name="Franch-Gras L."/>
            <person name="Hahn C."/>
            <person name="Garcia-Roger E.M."/>
            <person name="Carmona M.J."/>
            <person name="Serra M."/>
            <person name="Gomez A."/>
        </authorList>
    </citation>
    <scope>NUCLEOTIDE SEQUENCE [LARGE SCALE GENOMIC DNA]</scope>
    <source>
        <strain evidence="1">HYR1</strain>
    </source>
</reference>
<organism evidence="1 2">
    <name type="scientific">Brachionus plicatilis</name>
    <name type="common">Marine rotifer</name>
    <name type="synonym">Brachionus muelleri</name>
    <dbReference type="NCBI Taxonomy" id="10195"/>
    <lineage>
        <taxon>Eukaryota</taxon>
        <taxon>Metazoa</taxon>
        <taxon>Spiralia</taxon>
        <taxon>Gnathifera</taxon>
        <taxon>Rotifera</taxon>
        <taxon>Eurotatoria</taxon>
        <taxon>Monogononta</taxon>
        <taxon>Pseudotrocha</taxon>
        <taxon>Ploima</taxon>
        <taxon>Brachionidae</taxon>
        <taxon>Brachionus</taxon>
    </lineage>
</organism>
<evidence type="ECO:0000313" key="2">
    <source>
        <dbReference type="Proteomes" id="UP000276133"/>
    </source>
</evidence>
<protein>
    <submittedName>
        <fullName evidence="1">Uncharacterized protein</fullName>
    </submittedName>
</protein>
<gene>
    <name evidence="1" type="ORF">BpHYR1_037333</name>
</gene>
<dbReference type="Proteomes" id="UP000276133">
    <property type="component" value="Unassembled WGS sequence"/>
</dbReference>
<evidence type="ECO:0000313" key="1">
    <source>
        <dbReference type="EMBL" id="RNA26579.1"/>
    </source>
</evidence>
<keyword evidence="2" id="KW-1185">Reference proteome</keyword>
<proteinExistence type="predicted"/>
<dbReference type="AlphaFoldDB" id="A0A3M7RSZ2"/>